<gene>
    <name evidence="1" type="ORF">MEUPH1_LOCUS10043</name>
</gene>
<evidence type="ECO:0000313" key="1">
    <source>
        <dbReference type="EMBL" id="CAI6353986.1"/>
    </source>
</evidence>
<keyword evidence="2" id="KW-1185">Reference proteome</keyword>
<dbReference type="AlphaFoldDB" id="A0AAV0WDM5"/>
<comment type="caution">
    <text evidence="1">The sequence shown here is derived from an EMBL/GenBank/DDBJ whole genome shotgun (WGS) entry which is preliminary data.</text>
</comment>
<organism evidence="1 2">
    <name type="scientific">Macrosiphum euphorbiae</name>
    <name type="common">potato aphid</name>
    <dbReference type="NCBI Taxonomy" id="13131"/>
    <lineage>
        <taxon>Eukaryota</taxon>
        <taxon>Metazoa</taxon>
        <taxon>Ecdysozoa</taxon>
        <taxon>Arthropoda</taxon>
        <taxon>Hexapoda</taxon>
        <taxon>Insecta</taxon>
        <taxon>Pterygota</taxon>
        <taxon>Neoptera</taxon>
        <taxon>Paraneoptera</taxon>
        <taxon>Hemiptera</taxon>
        <taxon>Sternorrhyncha</taxon>
        <taxon>Aphidomorpha</taxon>
        <taxon>Aphidoidea</taxon>
        <taxon>Aphididae</taxon>
        <taxon>Macrosiphini</taxon>
        <taxon>Macrosiphum</taxon>
    </lineage>
</organism>
<evidence type="ECO:0000313" key="2">
    <source>
        <dbReference type="Proteomes" id="UP001160148"/>
    </source>
</evidence>
<reference evidence="1 2" key="1">
    <citation type="submission" date="2023-01" db="EMBL/GenBank/DDBJ databases">
        <authorList>
            <person name="Whitehead M."/>
        </authorList>
    </citation>
    <scope>NUCLEOTIDE SEQUENCE [LARGE SCALE GENOMIC DNA]</scope>
</reference>
<name>A0AAV0WDM5_9HEMI</name>
<dbReference type="Proteomes" id="UP001160148">
    <property type="component" value="Unassembled WGS sequence"/>
</dbReference>
<protein>
    <submittedName>
        <fullName evidence="1">Uncharacterized protein</fullName>
    </submittedName>
</protein>
<accession>A0AAV0WDM5</accession>
<dbReference type="EMBL" id="CARXXK010000002">
    <property type="protein sequence ID" value="CAI6353986.1"/>
    <property type="molecule type" value="Genomic_DNA"/>
</dbReference>
<sequence length="176" mass="19266">MTQNNDLLSAELNKWTKVMLVDYIVTQSLPAGMKLSEDMSEFLKVSTSNPAKLSPGNLVNVANILQSVVEELKSVALINSKLHNKLNRLNATTSVSFPKSNAQPINLPFVVHPKSDADTRSTQPANQLIAGLSSSVKLKFIVGSLKTHLLSCHQCRCASMLIFLSRGLIHVLQLPY</sequence>
<proteinExistence type="predicted"/>